<reference evidence="6 7" key="1">
    <citation type="submission" date="2021-08" db="EMBL/GenBank/DDBJ databases">
        <authorList>
            <person name="Tuo L."/>
        </authorList>
    </citation>
    <scope>NUCLEOTIDE SEQUENCE [LARGE SCALE GENOMIC DNA]</scope>
    <source>
        <strain evidence="6 7">JCM 31229</strain>
    </source>
</reference>
<dbReference type="Gene3D" id="3.90.700.10">
    <property type="entry name" value="Succinate dehydrogenase/fumarate reductase flavoprotein, catalytic domain"/>
    <property type="match status" value="1"/>
</dbReference>
<dbReference type="Gene3D" id="3.50.50.60">
    <property type="entry name" value="FAD/NAD(P)-binding domain"/>
    <property type="match status" value="3"/>
</dbReference>
<dbReference type="RefSeq" id="WP_222988857.1">
    <property type="nucleotide sequence ID" value="NZ_JAINVV010000003.1"/>
</dbReference>
<evidence type="ECO:0000313" key="7">
    <source>
        <dbReference type="Proteomes" id="UP000706039"/>
    </source>
</evidence>
<dbReference type="InterPro" id="IPR027477">
    <property type="entry name" value="Succ_DH/fumarate_Rdtase_cat_sf"/>
</dbReference>
<evidence type="ECO:0000259" key="5">
    <source>
        <dbReference type="Pfam" id="PF00890"/>
    </source>
</evidence>
<protein>
    <submittedName>
        <fullName evidence="6">FAD-dependent oxidoreductase</fullName>
    </submittedName>
</protein>
<evidence type="ECO:0000256" key="3">
    <source>
        <dbReference type="ARBA" id="ARBA00022827"/>
    </source>
</evidence>
<evidence type="ECO:0000256" key="2">
    <source>
        <dbReference type="ARBA" id="ARBA00022630"/>
    </source>
</evidence>
<dbReference type="SUPFAM" id="SSF56425">
    <property type="entry name" value="Succinate dehydrogenase/fumarate reductase flavoprotein, catalytic domain"/>
    <property type="match status" value="1"/>
</dbReference>
<dbReference type="PANTHER" id="PTHR43400">
    <property type="entry name" value="FUMARATE REDUCTASE"/>
    <property type="match status" value="1"/>
</dbReference>
<keyword evidence="4" id="KW-0560">Oxidoreductase</keyword>
<keyword evidence="7" id="KW-1185">Reference proteome</keyword>
<feature type="domain" description="FAD-dependent oxidoreductase 2 FAD-binding" evidence="5">
    <location>
        <begin position="6"/>
        <end position="544"/>
    </location>
</feature>
<organism evidence="6 7">
    <name type="scientific">Sphingomonas colocasiae</name>
    <dbReference type="NCBI Taxonomy" id="1848973"/>
    <lineage>
        <taxon>Bacteria</taxon>
        <taxon>Pseudomonadati</taxon>
        <taxon>Pseudomonadota</taxon>
        <taxon>Alphaproteobacteria</taxon>
        <taxon>Sphingomonadales</taxon>
        <taxon>Sphingomonadaceae</taxon>
        <taxon>Sphingomonas</taxon>
    </lineage>
</organism>
<dbReference type="InterPro" id="IPR036188">
    <property type="entry name" value="FAD/NAD-bd_sf"/>
</dbReference>
<dbReference type="InterPro" id="IPR003953">
    <property type="entry name" value="FAD-dep_OxRdtase_2_FAD-bd"/>
</dbReference>
<dbReference type="InterPro" id="IPR050315">
    <property type="entry name" value="FAD-oxidoreductase_2"/>
</dbReference>
<dbReference type="SUPFAM" id="SSF51905">
    <property type="entry name" value="FAD/NAD(P)-binding domain"/>
    <property type="match status" value="1"/>
</dbReference>
<keyword evidence="2" id="KW-0285">Flavoprotein</keyword>
<sequence>MNTDFDVVICGSGAGGLLAAVRLHDLGLRPVVIEKARRYGGTSATSGGGIWIPDHGIGGENDDREQALTYLHAVSRNSFRVDKLEAYVDHGREMIGYLAQIGVPMMPVPGFPDYIAGAPGASTGRSLFPTELDGAELGEAFFNLRESPLGYRLFGRYALNLPQSFALSARGPGWQWVAARLILKYWLDLSWRRRTRHDRRLTMGRALIGGLRKAMLDRDIPLLLDCGATGLTVDQGRVTGVDAAFKGNAVRFGARAGVILAAGGFEQNQALRDELLPVPTDARWSLTPKGMNVGDALLMGSRIGADTECLDANWWAPSMQLPSRAVPNLDVAQPMFFDHRHPFSLCVNRLGRRFVNESCSYDEFGQAMIADHQRTGANIPCWMIFDAKFRARYPCGAILPSFVMPDRGLPAEWWDSYIFKADSIAALAVKMGVDAAALAETVRTMNLYAGNGKDEAFGRGENGFDRYFGKSDVGPNPCMGPVDTPPYYAVRIDLGDLGSKGGLKTDASGRVMPREGTALSNLYAIGNSAGSPFGNCYPGGGGTLGPATVFAYIAANHIAGRVR</sequence>
<comment type="cofactor">
    <cofactor evidence="1">
        <name>FAD</name>
        <dbReference type="ChEBI" id="CHEBI:57692"/>
    </cofactor>
</comment>
<dbReference type="Pfam" id="PF00890">
    <property type="entry name" value="FAD_binding_2"/>
    <property type="match status" value="1"/>
</dbReference>
<comment type="caution">
    <text evidence="6">The sequence shown here is derived from an EMBL/GenBank/DDBJ whole genome shotgun (WGS) entry which is preliminary data.</text>
</comment>
<keyword evidence="3" id="KW-0274">FAD</keyword>
<dbReference type="PANTHER" id="PTHR43400:SF10">
    <property type="entry name" value="3-OXOSTEROID 1-DEHYDROGENASE"/>
    <property type="match status" value="1"/>
</dbReference>
<gene>
    <name evidence="6" type="ORF">K7G82_05680</name>
</gene>
<name>A0ABS7PKF6_9SPHN</name>
<evidence type="ECO:0000256" key="4">
    <source>
        <dbReference type="ARBA" id="ARBA00023002"/>
    </source>
</evidence>
<proteinExistence type="predicted"/>
<evidence type="ECO:0000313" key="6">
    <source>
        <dbReference type="EMBL" id="MBY8821771.1"/>
    </source>
</evidence>
<evidence type="ECO:0000256" key="1">
    <source>
        <dbReference type="ARBA" id="ARBA00001974"/>
    </source>
</evidence>
<accession>A0ABS7PKF6</accession>
<dbReference type="Proteomes" id="UP000706039">
    <property type="component" value="Unassembled WGS sequence"/>
</dbReference>
<dbReference type="EMBL" id="JAINVV010000003">
    <property type="protein sequence ID" value="MBY8821771.1"/>
    <property type="molecule type" value="Genomic_DNA"/>
</dbReference>